<accession>A0A212K982</accession>
<reference evidence="2" key="1">
    <citation type="submission" date="2016-04" db="EMBL/GenBank/DDBJ databases">
        <authorList>
            <person name="Evans L.H."/>
            <person name="Alamgir A."/>
            <person name="Owens N."/>
            <person name="Weber N.D."/>
            <person name="Virtaneva K."/>
            <person name="Barbian K."/>
            <person name="Babar A."/>
            <person name="Rosenke K."/>
        </authorList>
    </citation>
    <scope>NUCLEOTIDE SEQUENCE</scope>
    <source>
        <strain evidence="2">92-2</strain>
    </source>
</reference>
<dbReference type="InterPro" id="IPR014710">
    <property type="entry name" value="RmlC-like_jellyroll"/>
</dbReference>
<gene>
    <name evidence="2" type="ORF">KM92DES2_12450</name>
</gene>
<dbReference type="SUPFAM" id="SSF51182">
    <property type="entry name" value="RmlC-like cupins"/>
    <property type="match status" value="1"/>
</dbReference>
<dbReference type="PANTHER" id="PTHR37694">
    <property type="entry name" value="SLR8022 PROTEIN"/>
    <property type="match status" value="1"/>
</dbReference>
<proteinExistence type="predicted"/>
<dbReference type="PANTHER" id="PTHR37694:SF1">
    <property type="entry name" value="SLR8022 PROTEIN"/>
    <property type="match status" value="1"/>
</dbReference>
<dbReference type="InterPro" id="IPR011051">
    <property type="entry name" value="RmlC_Cupin_sf"/>
</dbReference>
<dbReference type="CDD" id="cd02230">
    <property type="entry name" value="cupin_HP0902-like"/>
    <property type="match status" value="1"/>
</dbReference>
<dbReference type="EMBL" id="FLUP01000001">
    <property type="protein sequence ID" value="SBW08202.1"/>
    <property type="molecule type" value="Genomic_DNA"/>
</dbReference>
<sequence>MDHILKNLEFAAALPLAAQVECQPGQIASKTLIQNASVGITLFAFDANEEISAHTSTGDAMVLVLEGSAQVTISGQSHTVQAGEVIIMPAGQPHSVRAQERFKMLLTVVFPSPKTPA</sequence>
<protein>
    <submittedName>
        <fullName evidence="2">Cupin 2 conserved barrel domain protein</fullName>
    </submittedName>
</protein>
<organism evidence="2">
    <name type="scientific">uncultured Desulfovibrio sp</name>
    <dbReference type="NCBI Taxonomy" id="167968"/>
    <lineage>
        <taxon>Bacteria</taxon>
        <taxon>Pseudomonadati</taxon>
        <taxon>Thermodesulfobacteriota</taxon>
        <taxon>Desulfovibrionia</taxon>
        <taxon>Desulfovibrionales</taxon>
        <taxon>Desulfovibrionaceae</taxon>
        <taxon>Desulfovibrio</taxon>
        <taxon>environmental samples</taxon>
    </lineage>
</organism>
<evidence type="ECO:0000313" key="2">
    <source>
        <dbReference type="EMBL" id="SBW08202.1"/>
    </source>
</evidence>
<dbReference type="RefSeq" id="WP_215648079.1">
    <property type="nucleotide sequence ID" value="NZ_CABUEN010000004.1"/>
</dbReference>
<dbReference type="Gene3D" id="2.60.120.10">
    <property type="entry name" value="Jelly Rolls"/>
    <property type="match status" value="1"/>
</dbReference>
<dbReference type="Pfam" id="PF07883">
    <property type="entry name" value="Cupin_2"/>
    <property type="match status" value="1"/>
</dbReference>
<dbReference type="InterPro" id="IPR013096">
    <property type="entry name" value="Cupin_2"/>
</dbReference>
<feature type="domain" description="Cupin type-2" evidence="1">
    <location>
        <begin position="42"/>
        <end position="108"/>
    </location>
</feature>
<name>A0A212K982_9BACT</name>
<evidence type="ECO:0000259" key="1">
    <source>
        <dbReference type="Pfam" id="PF07883"/>
    </source>
</evidence>
<dbReference type="AlphaFoldDB" id="A0A212K982"/>